<dbReference type="GO" id="GO:0003677">
    <property type="term" value="F:DNA binding"/>
    <property type="evidence" value="ECO:0007669"/>
    <property type="project" value="InterPro"/>
</dbReference>
<feature type="compositionally biased region" description="Polar residues" evidence="6">
    <location>
        <begin position="114"/>
        <end position="126"/>
    </location>
</feature>
<dbReference type="Pfam" id="PF01068">
    <property type="entry name" value="DNA_ligase_A_M"/>
    <property type="match status" value="1"/>
</dbReference>
<dbReference type="AlphaFoldDB" id="A0A8K0JNY3"/>
<dbReference type="InterPro" id="IPR050191">
    <property type="entry name" value="ATP-dep_DNA_ligase"/>
</dbReference>
<dbReference type="Proteomes" id="UP000812966">
    <property type="component" value="Unassembled WGS sequence"/>
</dbReference>
<dbReference type="Gene3D" id="1.10.3260.10">
    <property type="entry name" value="DNA ligase, ATP-dependent, N-terminal domain"/>
    <property type="match status" value="1"/>
</dbReference>
<dbReference type="SUPFAM" id="SSF117018">
    <property type="entry name" value="ATP-dependent DNA ligase DNA-binding domain"/>
    <property type="match status" value="1"/>
</dbReference>
<dbReference type="InterPro" id="IPR012340">
    <property type="entry name" value="NA-bd_OB-fold"/>
</dbReference>
<evidence type="ECO:0000313" key="8">
    <source>
        <dbReference type="EMBL" id="KAG7562626.1"/>
    </source>
</evidence>
<dbReference type="GO" id="GO:0006310">
    <property type="term" value="P:DNA recombination"/>
    <property type="evidence" value="ECO:0007669"/>
    <property type="project" value="InterPro"/>
</dbReference>
<dbReference type="EMBL" id="JABELV010000028">
    <property type="protein sequence ID" value="KAG7562626.1"/>
    <property type="molecule type" value="Genomic_DNA"/>
</dbReference>
<keyword evidence="9" id="KW-1185">Reference proteome</keyword>
<evidence type="ECO:0000259" key="7">
    <source>
        <dbReference type="PROSITE" id="PS50160"/>
    </source>
</evidence>
<dbReference type="SUPFAM" id="SSF56091">
    <property type="entry name" value="DNA ligase/mRNA capping enzyme, catalytic domain"/>
    <property type="match status" value="1"/>
</dbReference>
<name>A0A8K0JNY3_9TREE</name>
<dbReference type="GO" id="GO:0006281">
    <property type="term" value="P:DNA repair"/>
    <property type="evidence" value="ECO:0007669"/>
    <property type="project" value="InterPro"/>
</dbReference>
<sequence>MEENGMTGSSTAPKGKGKGPPSSPIGKSKSGKQRPAGHQQLSLSSFFKGPETIVSGSKLKTRKGERGASSLDQGIISIDDSSDDDVVGQSCLPTKLPSAAGPSELIPNGLLPTTRLSSPEVSSQEATVAKPVGLNHNIIEVDDSDSDLGAVTTPSSKKRKASSSPEPSGGVSTNKDISLRRKPRLSTPPPSSRSTSAPGTPSKLLQLTAPLNPSPSKPRRTHDLFKGGESDRDNVVPLPTISATAANITLPTFDFDTDPFLFRPDAVDTSHWPAGRLPYEVLVGVYLQVGGTRSRLAIVRIISNFLRLLIRRSPADLLPTIYLLSNHLKPSYIPLELGIGSQVLNKATQEVSGVGRDVLKRLWDKYGDPGDVAFEAKSNLRTLMAPTPLSVHVLYSQLLKISTIKGAGAAKAKGDIVKRLLVQTKGEEVRYLVRTLVRHLRIGAVRLTLLSSLARAFVLDRPKDNKELSESLHATKHELDDVKPIPVKGAGRGKGKAKDEPDPAREALERKCIEGVAVLRRVYVRHPNYDDILSALLDGGLDDLEERVPLSVGIPLSPMLGSITRSLNEVYTRLGSLPFTSEAKLDGQRVQIHVRTTGPSGSDDGGGKWVYSTEGGRNVWVRLFSRHLEDMTDKYPDILALMGALVNRPLLPGSSNPFPEASHLTKANDTMLGLLGAKHITSFVIDAEVVALDKDTGAFRTFQDLSNRAKKDVRVEDIKVIVGVFSFDLMLLNDEPLLGQPFSIRRHLLRTLFKPFFNELDPTIARFGHVESIDSTKPEDVQAFFEHVVSQKCEGLMVKLLESGEGLTGEDEEAEEEDIDLGNADDKVKGKGNRKKPLPSTYEPDARSQGWLKVKKDYLEGVGDTLDLVPIGAWHGLGRKAGWWSPILLAAYNPETGAFEAVCKCLAGFTDVFYKNLLDKYPPAGKPDMARKTGGPYSYCETGGASTPDIWFNPQEVWQIAAADITSSPVYTAAASFLGMDRGVSLRFPRFISVREDKGIEEATTTEQLADMYRQQMA</sequence>
<feature type="region of interest" description="Disordered" evidence="6">
    <location>
        <begin position="1"/>
        <end position="232"/>
    </location>
</feature>
<dbReference type="InterPro" id="IPR012308">
    <property type="entry name" value="DNA_ligase_ATP-dep_N"/>
</dbReference>
<dbReference type="PANTHER" id="PTHR45674">
    <property type="entry name" value="DNA LIGASE 1/3 FAMILY MEMBER"/>
    <property type="match status" value="1"/>
</dbReference>
<accession>A0A8K0JNY3</accession>
<feature type="compositionally biased region" description="Low complexity" evidence="6">
    <location>
        <begin position="69"/>
        <end position="79"/>
    </location>
</feature>
<protein>
    <recommendedName>
        <fullName evidence="7">ATP-dependent DNA ligase family profile domain-containing protein</fullName>
    </recommendedName>
</protein>
<proteinExistence type="inferred from homology"/>
<keyword evidence="4" id="KW-0547">Nucleotide-binding</keyword>
<dbReference type="Gene3D" id="2.40.50.140">
    <property type="entry name" value="Nucleic acid-binding proteins"/>
    <property type="match status" value="1"/>
</dbReference>
<dbReference type="InterPro" id="IPR012309">
    <property type="entry name" value="DNA_ligase_ATP-dep_C"/>
</dbReference>
<keyword evidence="3" id="KW-0235">DNA replication</keyword>
<dbReference type="Pfam" id="PF04675">
    <property type="entry name" value="DNA_ligase_A_N"/>
    <property type="match status" value="1"/>
</dbReference>
<feature type="compositionally biased region" description="Low complexity" evidence="6">
    <location>
        <begin position="192"/>
        <end position="202"/>
    </location>
</feature>
<dbReference type="GO" id="GO:0005524">
    <property type="term" value="F:ATP binding"/>
    <property type="evidence" value="ECO:0007669"/>
    <property type="project" value="UniProtKB-KW"/>
</dbReference>
<dbReference type="Pfam" id="PF04679">
    <property type="entry name" value="DNA_ligase_A_C"/>
    <property type="match status" value="1"/>
</dbReference>
<feature type="compositionally biased region" description="Acidic residues" evidence="6">
    <location>
        <begin position="808"/>
        <end position="820"/>
    </location>
</feature>
<dbReference type="Gene3D" id="3.30.470.30">
    <property type="entry name" value="DNA ligase/mRNA capping enzyme"/>
    <property type="match status" value="1"/>
</dbReference>
<keyword evidence="5" id="KW-0067">ATP-binding</keyword>
<evidence type="ECO:0000256" key="1">
    <source>
        <dbReference type="ARBA" id="ARBA00007572"/>
    </source>
</evidence>
<gene>
    <name evidence="8" type="ORF">FFLO_01893</name>
</gene>
<evidence type="ECO:0000256" key="3">
    <source>
        <dbReference type="ARBA" id="ARBA00022705"/>
    </source>
</evidence>
<evidence type="ECO:0000256" key="6">
    <source>
        <dbReference type="SAM" id="MobiDB-lite"/>
    </source>
</evidence>
<dbReference type="PROSITE" id="PS50160">
    <property type="entry name" value="DNA_LIGASE_A3"/>
    <property type="match status" value="1"/>
</dbReference>
<dbReference type="OrthoDB" id="206088at2759"/>
<dbReference type="FunFam" id="2.40.50.140:FF:000062">
    <property type="entry name" value="DNA ligase"/>
    <property type="match status" value="1"/>
</dbReference>
<feature type="domain" description="ATP-dependent DNA ligase family profile" evidence="7">
    <location>
        <begin position="715"/>
        <end position="893"/>
    </location>
</feature>
<comment type="similarity">
    <text evidence="1">Belongs to the ATP-dependent DNA ligase family.</text>
</comment>
<reference evidence="8" key="1">
    <citation type="submission" date="2020-04" db="EMBL/GenBank/DDBJ databases">
        <title>Analysis of mating type loci in Filobasidium floriforme.</title>
        <authorList>
            <person name="Nowrousian M."/>
        </authorList>
    </citation>
    <scope>NUCLEOTIDE SEQUENCE</scope>
    <source>
        <strain evidence="8">CBS 6242</strain>
    </source>
</reference>
<dbReference type="CDD" id="cd07900">
    <property type="entry name" value="Adenylation_DNA_ligase_I_Euk"/>
    <property type="match status" value="1"/>
</dbReference>
<feature type="region of interest" description="Disordered" evidence="6">
    <location>
        <begin position="807"/>
        <end position="845"/>
    </location>
</feature>
<keyword evidence="2" id="KW-0436">Ligase</keyword>
<dbReference type="GO" id="GO:0005634">
    <property type="term" value="C:nucleus"/>
    <property type="evidence" value="ECO:0007669"/>
    <property type="project" value="TreeGrafter"/>
</dbReference>
<feature type="compositionally biased region" description="Basic and acidic residues" evidence="6">
    <location>
        <begin position="221"/>
        <end position="232"/>
    </location>
</feature>
<dbReference type="PROSITE" id="PS00697">
    <property type="entry name" value="DNA_LIGASE_A1"/>
    <property type="match status" value="1"/>
</dbReference>
<organism evidence="8 9">
    <name type="scientific">Filobasidium floriforme</name>
    <dbReference type="NCBI Taxonomy" id="5210"/>
    <lineage>
        <taxon>Eukaryota</taxon>
        <taxon>Fungi</taxon>
        <taxon>Dikarya</taxon>
        <taxon>Basidiomycota</taxon>
        <taxon>Agaricomycotina</taxon>
        <taxon>Tremellomycetes</taxon>
        <taxon>Filobasidiales</taxon>
        <taxon>Filobasidiaceae</taxon>
        <taxon>Filobasidium</taxon>
    </lineage>
</organism>
<feature type="region of interest" description="Disordered" evidence="6">
    <location>
        <begin position="483"/>
        <end position="504"/>
    </location>
</feature>
<dbReference type="PANTHER" id="PTHR45674:SF9">
    <property type="entry name" value="DNA LIGASE 3"/>
    <property type="match status" value="1"/>
</dbReference>
<dbReference type="GO" id="GO:0003910">
    <property type="term" value="F:DNA ligase (ATP) activity"/>
    <property type="evidence" value="ECO:0007669"/>
    <property type="project" value="InterPro"/>
</dbReference>
<dbReference type="Gene3D" id="3.30.1490.70">
    <property type="match status" value="1"/>
</dbReference>
<dbReference type="InterPro" id="IPR016059">
    <property type="entry name" value="DNA_ligase_ATP-dep_CS"/>
</dbReference>
<comment type="caution">
    <text evidence="8">The sequence shown here is derived from an EMBL/GenBank/DDBJ whole genome shotgun (WGS) entry which is preliminary data.</text>
</comment>
<evidence type="ECO:0000256" key="2">
    <source>
        <dbReference type="ARBA" id="ARBA00022598"/>
    </source>
</evidence>
<dbReference type="InterPro" id="IPR012310">
    <property type="entry name" value="DNA_ligase_ATP-dep_cent"/>
</dbReference>
<dbReference type="CDD" id="cd07969">
    <property type="entry name" value="OBF_DNA_ligase_I"/>
    <property type="match status" value="1"/>
</dbReference>
<evidence type="ECO:0000313" key="9">
    <source>
        <dbReference type="Proteomes" id="UP000812966"/>
    </source>
</evidence>
<dbReference type="SUPFAM" id="SSF50249">
    <property type="entry name" value="Nucleic acid-binding proteins"/>
    <property type="match status" value="1"/>
</dbReference>
<dbReference type="GO" id="GO:0006273">
    <property type="term" value="P:lagging strand elongation"/>
    <property type="evidence" value="ECO:0007669"/>
    <property type="project" value="TreeGrafter"/>
</dbReference>
<evidence type="ECO:0000256" key="4">
    <source>
        <dbReference type="ARBA" id="ARBA00022741"/>
    </source>
</evidence>
<evidence type="ECO:0000256" key="5">
    <source>
        <dbReference type="ARBA" id="ARBA00022840"/>
    </source>
</evidence>
<dbReference type="InterPro" id="IPR036599">
    <property type="entry name" value="DNA_ligase_N_sf"/>
</dbReference>